<dbReference type="InterPro" id="IPR035892">
    <property type="entry name" value="C2_domain_sf"/>
</dbReference>
<reference evidence="3" key="2">
    <citation type="submission" date="2015-01" db="EMBL/GenBank/DDBJ databases">
        <title>Evolutionary Origins and Diversification of the Mycorrhizal Mutualists.</title>
        <authorList>
            <consortium name="DOE Joint Genome Institute"/>
            <consortium name="Mycorrhizal Genomics Consortium"/>
            <person name="Kohler A."/>
            <person name="Kuo A."/>
            <person name="Nagy L.G."/>
            <person name="Floudas D."/>
            <person name="Copeland A."/>
            <person name="Barry K.W."/>
            <person name="Cichocki N."/>
            <person name="Veneault-Fourrey C."/>
            <person name="LaButti K."/>
            <person name="Lindquist E.A."/>
            <person name="Lipzen A."/>
            <person name="Lundell T."/>
            <person name="Morin E."/>
            <person name="Murat C."/>
            <person name="Riley R."/>
            <person name="Ohm R."/>
            <person name="Sun H."/>
            <person name="Tunlid A."/>
            <person name="Henrissat B."/>
            <person name="Grigoriev I.V."/>
            <person name="Hibbett D.S."/>
            <person name="Martin F."/>
        </authorList>
    </citation>
    <scope>NUCLEOTIDE SEQUENCE [LARGE SCALE GENOMIC DNA]</scope>
    <source>
        <strain evidence="3">F 1598</strain>
    </source>
</reference>
<sequence length="156" mass="16941">MTTENEESYALYGEFSAFHKLMTIPDILPVVSAHISPSLVTKSSNLCVVIRQDRAATQHTSVIEGDTAHVWNKEFFVYGNTSSTLSLSIEDKGRPSGDHCIGHVSINIDKLLDACSEHEFTVLEAKSDASEVEAITTGAITVKLRGSSNYQAAKLP</sequence>
<dbReference type="Proteomes" id="UP000054166">
    <property type="component" value="Unassembled WGS sequence"/>
</dbReference>
<organism evidence="2 3">
    <name type="scientific">Piloderma croceum (strain F 1598)</name>
    <dbReference type="NCBI Taxonomy" id="765440"/>
    <lineage>
        <taxon>Eukaryota</taxon>
        <taxon>Fungi</taxon>
        <taxon>Dikarya</taxon>
        <taxon>Basidiomycota</taxon>
        <taxon>Agaricomycotina</taxon>
        <taxon>Agaricomycetes</taxon>
        <taxon>Agaricomycetidae</taxon>
        <taxon>Atheliales</taxon>
        <taxon>Atheliaceae</taxon>
        <taxon>Piloderma</taxon>
    </lineage>
</organism>
<dbReference type="InterPro" id="IPR000008">
    <property type="entry name" value="C2_dom"/>
</dbReference>
<dbReference type="HOGENOM" id="CLU_1687333_0_0_1"/>
<feature type="domain" description="C2" evidence="1">
    <location>
        <begin position="40"/>
        <end position="114"/>
    </location>
</feature>
<dbReference type="Pfam" id="PF00168">
    <property type="entry name" value="C2"/>
    <property type="match status" value="1"/>
</dbReference>
<dbReference type="SUPFAM" id="SSF49562">
    <property type="entry name" value="C2 domain (Calcium/lipid-binding domain, CaLB)"/>
    <property type="match status" value="1"/>
</dbReference>
<evidence type="ECO:0000259" key="1">
    <source>
        <dbReference type="Pfam" id="PF00168"/>
    </source>
</evidence>
<dbReference type="CDD" id="cd00030">
    <property type="entry name" value="C2"/>
    <property type="match status" value="1"/>
</dbReference>
<proteinExistence type="predicted"/>
<evidence type="ECO:0000313" key="3">
    <source>
        <dbReference type="Proteomes" id="UP000054166"/>
    </source>
</evidence>
<accession>A0A0C3B279</accession>
<gene>
    <name evidence="2" type="ORF">PILCRDRAFT_89628</name>
</gene>
<protein>
    <recommendedName>
        <fullName evidence="1">C2 domain-containing protein</fullName>
    </recommendedName>
</protein>
<evidence type="ECO:0000313" key="2">
    <source>
        <dbReference type="EMBL" id="KIM80323.1"/>
    </source>
</evidence>
<dbReference type="AlphaFoldDB" id="A0A0C3B279"/>
<name>A0A0C3B279_PILCF</name>
<dbReference type="InParanoid" id="A0A0C3B279"/>
<dbReference type="EMBL" id="KN833004">
    <property type="protein sequence ID" value="KIM80323.1"/>
    <property type="molecule type" value="Genomic_DNA"/>
</dbReference>
<dbReference type="Gene3D" id="2.60.40.150">
    <property type="entry name" value="C2 domain"/>
    <property type="match status" value="1"/>
</dbReference>
<reference evidence="2 3" key="1">
    <citation type="submission" date="2014-04" db="EMBL/GenBank/DDBJ databases">
        <authorList>
            <consortium name="DOE Joint Genome Institute"/>
            <person name="Kuo A."/>
            <person name="Tarkka M."/>
            <person name="Buscot F."/>
            <person name="Kohler A."/>
            <person name="Nagy L.G."/>
            <person name="Floudas D."/>
            <person name="Copeland A."/>
            <person name="Barry K.W."/>
            <person name="Cichocki N."/>
            <person name="Veneault-Fourrey C."/>
            <person name="LaButti K."/>
            <person name="Lindquist E.A."/>
            <person name="Lipzen A."/>
            <person name="Lundell T."/>
            <person name="Morin E."/>
            <person name="Murat C."/>
            <person name="Sun H."/>
            <person name="Tunlid A."/>
            <person name="Henrissat B."/>
            <person name="Grigoriev I.V."/>
            <person name="Hibbett D.S."/>
            <person name="Martin F."/>
            <person name="Nordberg H.P."/>
            <person name="Cantor M.N."/>
            <person name="Hua S.X."/>
        </authorList>
    </citation>
    <scope>NUCLEOTIDE SEQUENCE [LARGE SCALE GENOMIC DNA]</scope>
    <source>
        <strain evidence="2 3">F 1598</strain>
    </source>
</reference>
<keyword evidence="3" id="KW-1185">Reference proteome</keyword>